<dbReference type="PANTHER" id="PTHR31672:SF7">
    <property type="entry name" value="F-BOX DOMAIN-CONTAINING PROTEIN"/>
    <property type="match status" value="1"/>
</dbReference>
<keyword evidence="3" id="KW-1185">Reference proteome</keyword>
<dbReference type="Gene3D" id="2.120.10.80">
    <property type="entry name" value="Kelch-type beta propeller"/>
    <property type="match status" value="1"/>
</dbReference>
<proteinExistence type="predicted"/>
<dbReference type="AlphaFoldDB" id="A0A2R6WBK8"/>
<dbReference type="SMART" id="SM00256">
    <property type="entry name" value="FBOX"/>
    <property type="match status" value="1"/>
</dbReference>
<dbReference type="Gramene" id="Mp4g06100.1">
    <property type="protein sequence ID" value="Mp4g06100.1.cds1"/>
    <property type="gene ID" value="Mp4g06100"/>
</dbReference>
<evidence type="ECO:0000259" key="1">
    <source>
        <dbReference type="PROSITE" id="PS50181"/>
    </source>
</evidence>
<name>A0A2R6WBK8_MARPO</name>
<gene>
    <name evidence="2" type="ORF">MARPO_0114s0044</name>
</gene>
<dbReference type="InterPro" id="IPR036047">
    <property type="entry name" value="F-box-like_dom_sf"/>
</dbReference>
<sequence>MMGGRYLSKEVMCRILGRLPARSFLRLRCVCKRWYSIMEDADFKAICASIEFQTSTLCVADKAPFLLWESAKDAAKPLLAFDLLARKWRRFPLLEGPWTKLTVLSSTRGLLLASETNEAGDSDYLTLNPLTTSQRKLPPMIELNNLKFNVRQIVMDGVVEGKYFVIAEELQSKKRGRGENTAPTAPRLQIYDSSTNAWQLAGDLRPGLSFKHAVSMKGSLLCLATSGKEGSDVKSVQVFKFDGACTWAELQTELPVCIGPPNRRWTPRLFDYQGRLMLAGESAAQANNKAVCVWQLDDERMEWVQVQSMPKVLYDELVGANEFMTCENFLCMHPAREERNKTILCNLTTGDWQILPYKTPRMTERLRTAFIHDNFCFYEPRVGAIA</sequence>
<dbReference type="PANTHER" id="PTHR31672">
    <property type="entry name" value="BNACNNG10540D PROTEIN"/>
    <property type="match status" value="1"/>
</dbReference>
<dbReference type="InterPro" id="IPR001810">
    <property type="entry name" value="F-box_dom"/>
</dbReference>
<feature type="domain" description="F-box" evidence="1">
    <location>
        <begin position="1"/>
        <end position="46"/>
    </location>
</feature>
<organism evidence="2 3">
    <name type="scientific">Marchantia polymorpha</name>
    <name type="common">Common liverwort</name>
    <name type="synonym">Marchantia aquatica</name>
    <dbReference type="NCBI Taxonomy" id="3197"/>
    <lineage>
        <taxon>Eukaryota</taxon>
        <taxon>Viridiplantae</taxon>
        <taxon>Streptophyta</taxon>
        <taxon>Embryophyta</taxon>
        <taxon>Marchantiophyta</taxon>
        <taxon>Marchantiopsida</taxon>
        <taxon>Marchantiidae</taxon>
        <taxon>Marchantiales</taxon>
        <taxon>Marchantiaceae</taxon>
        <taxon>Marchantia</taxon>
    </lineage>
</organism>
<dbReference type="CDD" id="cd22157">
    <property type="entry name" value="F-box_AtFBW1-like"/>
    <property type="match status" value="1"/>
</dbReference>
<dbReference type="Gene3D" id="1.20.1280.50">
    <property type="match status" value="1"/>
</dbReference>
<reference evidence="3" key="1">
    <citation type="journal article" date="2017" name="Cell">
        <title>Insights into land plant evolution garnered from the Marchantia polymorpha genome.</title>
        <authorList>
            <person name="Bowman J.L."/>
            <person name="Kohchi T."/>
            <person name="Yamato K.T."/>
            <person name="Jenkins J."/>
            <person name="Shu S."/>
            <person name="Ishizaki K."/>
            <person name="Yamaoka S."/>
            <person name="Nishihama R."/>
            <person name="Nakamura Y."/>
            <person name="Berger F."/>
            <person name="Adam C."/>
            <person name="Aki S.S."/>
            <person name="Althoff F."/>
            <person name="Araki T."/>
            <person name="Arteaga-Vazquez M.A."/>
            <person name="Balasubrmanian S."/>
            <person name="Barry K."/>
            <person name="Bauer D."/>
            <person name="Boehm C.R."/>
            <person name="Briginshaw L."/>
            <person name="Caballero-Perez J."/>
            <person name="Catarino B."/>
            <person name="Chen F."/>
            <person name="Chiyoda S."/>
            <person name="Chovatia M."/>
            <person name="Davies K.M."/>
            <person name="Delmans M."/>
            <person name="Demura T."/>
            <person name="Dierschke T."/>
            <person name="Dolan L."/>
            <person name="Dorantes-Acosta A.E."/>
            <person name="Eklund D.M."/>
            <person name="Florent S.N."/>
            <person name="Flores-Sandoval E."/>
            <person name="Fujiyama A."/>
            <person name="Fukuzawa H."/>
            <person name="Galik B."/>
            <person name="Grimanelli D."/>
            <person name="Grimwood J."/>
            <person name="Grossniklaus U."/>
            <person name="Hamada T."/>
            <person name="Haseloff J."/>
            <person name="Hetherington A.J."/>
            <person name="Higo A."/>
            <person name="Hirakawa Y."/>
            <person name="Hundley H.N."/>
            <person name="Ikeda Y."/>
            <person name="Inoue K."/>
            <person name="Inoue S.I."/>
            <person name="Ishida S."/>
            <person name="Jia Q."/>
            <person name="Kakita M."/>
            <person name="Kanazawa T."/>
            <person name="Kawai Y."/>
            <person name="Kawashima T."/>
            <person name="Kennedy M."/>
            <person name="Kinose K."/>
            <person name="Kinoshita T."/>
            <person name="Kohara Y."/>
            <person name="Koide E."/>
            <person name="Komatsu K."/>
            <person name="Kopischke S."/>
            <person name="Kubo M."/>
            <person name="Kyozuka J."/>
            <person name="Lagercrantz U."/>
            <person name="Lin S.S."/>
            <person name="Lindquist E."/>
            <person name="Lipzen A.M."/>
            <person name="Lu C.W."/>
            <person name="De Luna E."/>
            <person name="Martienssen R.A."/>
            <person name="Minamino N."/>
            <person name="Mizutani M."/>
            <person name="Mizutani M."/>
            <person name="Mochizuki N."/>
            <person name="Monte I."/>
            <person name="Mosher R."/>
            <person name="Nagasaki H."/>
            <person name="Nakagami H."/>
            <person name="Naramoto S."/>
            <person name="Nishitani K."/>
            <person name="Ohtani M."/>
            <person name="Okamoto T."/>
            <person name="Okumura M."/>
            <person name="Phillips J."/>
            <person name="Pollak B."/>
            <person name="Reinders A."/>
            <person name="Rovekamp M."/>
            <person name="Sano R."/>
            <person name="Sawa S."/>
            <person name="Schmid M.W."/>
            <person name="Shirakawa M."/>
            <person name="Solano R."/>
            <person name="Spunde A."/>
            <person name="Suetsugu N."/>
            <person name="Sugano S."/>
            <person name="Sugiyama A."/>
            <person name="Sun R."/>
            <person name="Suzuki Y."/>
            <person name="Takenaka M."/>
            <person name="Takezawa D."/>
            <person name="Tomogane H."/>
            <person name="Tsuzuki M."/>
            <person name="Ueda T."/>
            <person name="Umeda M."/>
            <person name="Ward J.M."/>
            <person name="Watanabe Y."/>
            <person name="Yazaki K."/>
            <person name="Yokoyama R."/>
            <person name="Yoshitake Y."/>
            <person name="Yotsui I."/>
            <person name="Zachgo S."/>
            <person name="Schmutz J."/>
        </authorList>
    </citation>
    <scope>NUCLEOTIDE SEQUENCE [LARGE SCALE GENOMIC DNA]</scope>
    <source>
        <strain evidence="3">Tak-1</strain>
    </source>
</reference>
<evidence type="ECO:0000313" key="2">
    <source>
        <dbReference type="EMBL" id="PTQ31232.1"/>
    </source>
</evidence>
<evidence type="ECO:0000313" key="3">
    <source>
        <dbReference type="Proteomes" id="UP000244005"/>
    </source>
</evidence>
<dbReference type="EMBL" id="KZ772786">
    <property type="protein sequence ID" value="PTQ31232.1"/>
    <property type="molecule type" value="Genomic_DNA"/>
</dbReference>
<protein>
    <recommendedName>
        <fullName evidence="1">F-box domain-containing protein</fullName>
    </recommendedName>
</protein>
<accession>A0A2R6WBK8</accession>
<dbReference type="Pfam" id="PF00646">
    <property type="entry name" value="F-box"/>
    <property type="match status" value="1"/>
</dbReference>
<dbReference type="InterPro" id="IPR005174">
    <property type="entry name" value="KIB1-4_b-propeller"/>
</dbReference>
<dbReference type="OrthoDB" id="1939210at2759"/>
<dbReference type="InterPro" id="IPR050796">
    <property type="entry name" value="SCF_F-box_component"/>
</dbReference>
<dbReference type="Pfam" id="PF03478">
    <property type="entry name" value="Beta-prop_KIB1-4"/>
    <property type="match status" value="1"/>
</dbReference>
<dbReference type="SUPFAM" id="SSF117281">
    <property type="entry name" value="Kelch motif"/>
    <property type="match status" value="1"/>
</dbReference>
<dbReference type="PROSITE" id="PS50181">
    <property type="entry name" value="FBOX"/>
    <property type="match status" value="1"/>
</dbReference>
<dbReference type="Proteomes" id="UP000244005">
    <property type="component" value="Unassembled WGS sequence"/>
</dbReference>
<dbReference type="InterPro" id="IPR015915">
    <property type="entry name" value="Kelch-typ_b-propeller"/>
</dbReference>
<dbReference type="SUPFAM" id="SSF81383">
    <property type="entry name" value="F-box domain"/>
    <property type="match status" value="1"/>
</dbReference>